<organism evidence="3 4">
    <name type="scientific">Mycena pura</name>
    <dbReference type="NCBI Taxonomy" id="153505"/>
    <lineage>
        <taxon>Eukaryota</taxon>
        <taxon>Fungi</taxon>
        <taxon>Dikarya</taxon>
        <taxon>Basidiomycota</taxon>
        <taxon>Agaricomycotina</taxon>
        <taxon>Agaricomycetes</taxon>
        <taxon>Agaricomycetidae</taxon>
        <taxon>Agaricales</taxon>
        <taxon>Marasmiineae</taxon>
        <taxon>Mycenaceae</taxon>
        <taxon>Mycena</taxon>
    </lineage>
</organism>
<feature type="region of interest" description="Disordered" evidence="1">
    <location>
        <begin position="1"/>
        <end position="20"/>
    </location>
</feature>
<name>A0AAD6YUY2_9AGAR</name>
<protein>
    <recommendedName>
        <fullName evidence="2">BTB domain-containing protein</fullName>
    </recommendedName>
</protein>
<dbReference type="SMART" id="SM00225">
    <property type="entry name" value="BTB"/>
    <property type="match status" value="1"/>
</dbReference>
<accession>A0AAD6YUY2</accession>
<evidence type="ECO:0000313" key="4">
    <source>
        <dbReference type="Proteomes" id="UP001219525"/>
    </source>
</evidence>
<dbReference type="PROSITE" id="PS50097">
    <property type="entry name" value="BTB"/>
    <property type="match status" value="1"/>
</dbReference>
<gene>
    <name evidence="3" type="ORF">GGX14DRAFT_581895</name>
</gene>
<evidence type="ECO:0000256" key="1">
    <source>
        <dbReference type="SAM" id="MobiDB-lite"/>
    </source>
</evidence>
<dbReference type="InterPro" id="IPR011333">
    <property type="entry name" value="SKP1/BTB/POZ_sf"/>
</dbReference>
<evidence type="ECO:0000313" key="3">
    <source>
        <dbReference type="EMBL" id="KAJ7230018.1"/>
    </source>
</evidence>
<evidence type="ECO:0000259" key="2">
    <source>
        <dbReference type="PROSITE" id="PS50097"/>
    </source>
</evidence>
<dbReference type="Proteomes" id="UP001219525">
    <property type="component" value="Unassembled WGS sequence"/>
</dbReference>
<reference evidence="3" key="1">
    <citation type="submission" date="2023-03" db="EMBL/GenBank/DDBJ databases">
        <title>Massive genome expansion in bonnet fungi (Mycena s.s.) driven by repeated elements and novel gene families across ecological guilds.</title>
        <authorList>
            <consortium name="Lawrence Berkeley National Laboratory"/>
            <person name="Harder C.B."/>
            <person name="Miyauchi S."/>
            <person name="Viragh M."/>
            <person name="Kuo A."/>
            <person name="Thoen E."/>
            <person name="Andreopoulos B."/>
            <person name="Lu D."/>
            <person name="Skrede I."/>
            <person name="Drula E."/>
            <person name="Henrissat B."/>
            <person name="Morin E."/>
            <person name="Kohler A."/>
            <person name="Barry K."/>
            <person name="LaButti K."/>
            <person name="Morin E."/>
            <person name="Salamov A."/>
            <person name="Lipzen A."/>
            <person name="Mereny Z."/>
            <person name="Hegedus B."/>
            <person name="Baldrian P."/>
            <person name="Stursova M."/>
            <person name="Weitz H."/>
            <person name="Taylor A."/>
            <person name="Grigoriev I.V."/>
            <person name="Nagy L.G."/>
            <person name="Martin F."/>
            <person name="Kauserud H."/>
        </authorList>
    </citation>
    <scope>NUCLEOTIDE SEQUENCE</scope>
    <source>
        <strain evidence="3">9144</strain>
    </source>
</reference>
<dbReference type="Pfam" id="PF00651">
    <property type="entry name" value="BTB"/>
    <property type="match status" value="1"/>
</dbReference>
<dbReference type="CDD" id="cd18186">
    <property type="entry name" value="BTB_POZ_ZBTB_KLHL-like"/>
    <property type="match status" value="1"/>
</dbReference>
<feature type="domain" description="BTB" evidence="2">
    <location>
        <begin position="24"/>
        <end position="87"/>
    </location>
</feature>
<dbReference type="Gene3D" id="3.30.710.10">
    <property type="entry name" value="Potassium Channel Kv1.1, Chain A"/>
    <property type="match status" value="1"/>
</dbReference>
<dbReference type="AlphaFoldDB" id="A0AAD6YUY2"/>
<dbReference type="EMBL" id="JARJCW010000001">
    <property type="protein sequence ID" value="KAJ7230018.1"/>
    <property type="molecule type" value="Genomic_DNA"/>
</dbReference>
<keyword evidence="4" id="KW-1185">Reference proteome</keyword>
<comment type="caution">
    <text evidence="3">The sequence shown here is derived from an EMBL/GenBank/DDBJ whole genome shotgun (WGS) entry which is preliminary data.</text>
</comment>
<dbReference type="InterPro" id="IPR000210">
    <property type="entry name" value="BTB/POZ_dom"/>
</dbReference>
<proteinExistence type="predicted"/>
<dbReference type="SUPFAM" id="SSF54695">
    <property type="entry name" value="POZ domain"/>
    <property type="match status" value="1"/>
</dbReference>
<sequence>MSANECDAPTQRLQPQPPFDADDADFILRTSDEVDFRVHKLVLSLASPFFKMMFQLPQKEGEANDQLPVVPAAEDSRVVDKLLRFCYPCADPKIETLDELHAVMEAMAKYQMCYVAARAEYQMNAFLDSEPVAVFAICCRFGWLATAKRAAGKSLALPLRDFEHGSTVKELKYMTGEQYQALLQYHWHCSVAATSPLVDVKWLNSDSGWVWWTCQTCVPHPSPQMVHSRSGFGNEARYVRRWFMDFVERAKGILSDCPGGRLDTTPLLTVILKQTHGCQNCRESAFEHIVKFIRNTLMPRVNEELGKVSLNLTV</sequence>